<dbReference type="RefSeq" id="WP_289543881.1">
    <property type="nucleotide sequence ID" value="NZ_JAUDDZ010000001.1"/>
</dbReference>
<feature type="domain" description="Glycosyltransferase 2-like" evidence="3">
    <location>
        <begin position="5"/>
        <end position="148"/>
    </location>
</feature>
<protein>
    <submittedName>
        <fullName evidence="4">Glycosyltransferase</fullName>
        <ecNumber evidence="4">2.4.-.-</ecNumber>
    </submittedName>
</protein>
<evidence type="ECO:0000313" key="5">
    <source>
        <dbReference type="Proteomes" id="UP001529421"/>
    </source>
</evidence>
<name>A0ABT7V6J4_9ACTN</name>
<dbReference type="PANTHER" id="PTHR22916">
    <property type="entry name" value="GLYCOSYLTRANSFERASE"/>
    <property type="match status" value="1"/>
</dbReference>
<keyword evidence="1 4" id="KW-0328">Glycosyltransferase</keyword>
<organism evidence="4 5">
    <name type="scientific">Enorma phocaeensis</name>
    <dbReference type="NCBI Taxonomy" id="1871019"/>
    <lineage>
        <taxon>Bacteria</taxon>
        <taxon>Bacillati</taxon>
        <taxon>Actinomycetota</taxon>
        <taxon>Coriobacteriia</taxon>
        <taxon>Coriobacteriales</taxon>
        <taxon>Coriobacteriaceae</taxon>
        <taxon>Enorma</taxon>
    </lineage>
</organism>
<reference evidence="5" key="1">
    <citation type="submission" date="2023-06" db="EMBL/GenBank/DDBJ databases">
        <title>Identification and characterization of horizontal gene transfer across gut microbiota members of farm animals based on homology search.</title>
        <authorList>
            <person name="Zeman M."/>
            <person name="Kubasova T."/>
            <person name="Jahodarova E."/>
            <person name="Nykrynova M."/>
            <person name="Rychlik I."/>
        </authorList>
    </citation>
    <scope>NUCLEOTIDE SEQUENCE [LARGE SCALE GENOMIC DNA]</scope>
    <source>
        <strain evidence="5">154_Feed</strain>
    </source>
</reference>
<proteinExistence type="predicted"/>
<dbReference type="InterPro" id="IPR001173">
    <property type="entry name" value="Glyco_trans_2-like"/>
</dbReference>
<evidence type="ECO:0000313" key="4">
    <source>
        <dbReference type="EMBL" id="MDM8274121.1"/>
    </source>
</evidence>
<dbReference type="CDD" id="cd00761">
    <property type="entry name" value="Glyco_tranf_GTA_type"/>
    <property type="match status" value="1"/>
</dbReference>
<dbReference type="EC" id="2.4.-.-" evidence="4"/>
<gene>
    <name evidence="4" type="ORF">QUW28_01215</name>
</gene>
<dbReference type="InterPro" id="IPR029044">
    <property type="entry name" value="Nucleotide-diphossugar_trans"/>
</dbReference>
<dbReference type="Pfam" id="PF00535">
    <property type="entry name" value="Glycos_transf_2"/>
    <property type="match status" value="1"/>
</dbReference>
<evidence type="ECO:0000256" key="1">
    <source>
        <dbReference type="ARBA" id="ARBA00022676"/>
    </source>
</evidence>
<dbReference type="Proteomes" id="UP001529421">
    <property type="component" value="Unassembled WGS sequence"/>
</dbReference>
<accession>A0ABT7V6J4</accession>
<dbReference type="SUPFAM" id="SSF53448">
    <property type="entry name" value="Nucleotide-diphospho-sugar transferases"/>
    <property type="match status" value="1"/>
</dbReference>
<comment type="caution">
    <text evidence="4">The sequence shown here is derived from an EMBL/GenBank/DDBJ whole genome shotgun (WGS) entry which is preliminary data.</text>
</comment>
<evidence type="ECO:0000256" key="2">
    <source>
        <dbReference type="ARBA" id="ARBA00022679"/>
    </source>
</evidence>
<dbReference type="GO" id="GO:0016757">
    <property type="term" value="F:glycosyltransferase activity"/>
    <property type="evidence" value="ECO:0007669"/>
    <property type="project" value="UniProtKB-KW"/>
</dbReference>
<dbReference type="PANTHER" id="PTHR22916:SF51">
    <property type="entry name" value="GLYCOSYLTRANSFERASE EPSH-RELATED"/>
    <property type="match status" value="1"/>
</dbReference>
<evidence type="ECO:0000259" key="3">
    <source>
        <dbReference type="Pfam" id="PF00535"/>
    </source>
</evidence>
<keyword evidence="5" id="KW-1185">Reference proteome</keyword>
<dbReference type="EMBL" id="JAUDDZ010000001">
    <property type="protein sequence ID" value="MDM8274121.1"/>
    <property type="molecule type" value="Genomic_DNA"/>
</dbReference>
<keyword evidence="2 4" id="KW-0808">Transferase</keyword>
<dbReference type="Gene3D" id="3.90.550.10">
    <property type="entry name" value="Spore Coat Polysaccharide Biosynthesis Protein SpsA, Chain A"/>
    <property type="match status" value="1"/>
</dbReference>
<sequence>MPSVSVILPIYNVETFLDQCLESVRNQTLTDIEIICVDDGSTDSSPQIMDRFASQDGRFRIIHKENGGYGKAVNTGLDVATGDYIGIVEPDDFVDPKMFETLLAAAEQNGRPDIVKSAYWRVVDAGTEQEQTLPAFYYHAVAHTGATFTLDEDAEFLYHHPSIWTAIYKRSFLEEKRIRMHEIPGAGWADNPWLIETLVQARSIFYVDECLYYYREFNTGSSSVVKDPSIIHDRWLDMDAIIKRLGVTAPKILEGHYNRGCAYIEMLQQDFDTKDPSIAAALDKMVQNIDYDVVRHSRKIPRNYKAAYYKEKNHLLYLAYRAGRKVKRALGK</sequence>